<dbReference type="RefSeq" id="XP_025472255.1">
    <property type="nucleotide sequence ID" value="XM_025608876.1"/>
</dbReference>
<proteinExistence type="inferred from homology"/>
<dbReference type="Pfam" id="PF03647">
    <property type="entry name" value="Tmemb_14"/>
    <property type="match status" value="1"/>
</dbReference>
<evidence type="ECO:0000256" key="4">
    <source>
        <dbReference type="ARBA" id="ARBA00022989"/>
    </source>
</evidence>
<dbReference type="GeneID" id="37111019"/>
<dbReference type="PANTHER" id="PTHR12668:SF15">
    <property type="entry name" value="UPF0136 DOMAIN PROTEIN (AFU_ORTHOLOGUE AFUA_1G03720)"/>
    <property type="match status" value="1"/>
</dbReference>
<dbReference type="GO" id="GO:0016020">
    <property type="term" value="C:membrane"/>
    <property type="evidence" value="ECO:0007669"/>
    <property type="project" value="UniProtKB-SubCell"/>
</dbReference>
<feature type="transmembrane region" description="Helical" evidence="6">
    <location>
        <begin position="59"/>
        <end position="76"/>
    </location>
</feature>
<dbReference type="AlphaFoldDB" id="A0A317XAA2"/>
<gene>
    <name evidence="7" type="ORF">BO94DRAFT_482034</name>
</gene>
<evidence type="ECO:0000256" key="6">
    <source>
        <dbReference type="SAM" id="Phobius"/>
    </source>
</evidence>
<dbReference type="OrthoDB" id="5620at2759"/>
<dbReference type="Gene3D" id="1.10.10.1740">
    <property type="entry name" value="Transmembrane protein 14-like"/>
    <property type="match status" value="1"/>
</dbReference>
<sequence length="103" mass="10720">MSLQTTTSLTLSLLVSLGGIIGYIRTKSLPSIIAGLSIGTLYLLSYLRLRAGQPYGIEIAFVASLVLGGASIPRAIKSRKTVPSVLSLLAVVGMVVFGSRVGK</sequence>
<feature type="transmembrane region" description="Helical" evidence="6">
    <location>
        <begin position="28"/>
        <end position="47"/>
    </location>
</feature>
<keyword evidence="5 6" id="KW-0472">Membrane</keyword>
<evidence type="ECO:0000256" key="3">
    <source>
        <dbReference type="ARBA" id="ARBA00022692"/>
    </source>
</evidence>
<organism evidence="7 8">
    <name type="scientific">Aspergillus sclerotioniger CBS 115572</name>
    <dbReference type="NCBI Taxonomy" id="1450535"/>
    <lineage>
        <taxon>Eukaryota</taxon>
        <taxon>Fungi</taxon>
        <taxon>Dikarya</taxon>
        <taxon>Ascomycota</taxon>
        <taxon>Pezizomycotina</taxon>
        <taxon>Eurotiomycetes</taxon>
        <taxon>Eurotiomycetidae</taxon>
        <taxon>Eurotiales</taxon>
        <taxon>Aspergillaceae</taxon>
        <taxon>Aspergillus</taxon>
        <taxon>Aspergillus subgen. Circumdati</taxon>
    </lineage>
</organism>
<reference evidence="7 8" key="1">
    <citation type="submission" date="2016-12" db="EMBL/GenBank/DDBJ databases">
        <title>The genomes of Aspergillus section Nigri reveals drivers in fungal speciation.</title>
        <authorList>
            <consortium name="DOE Joint Genome Institute"/>
            <person name="Vesth T.C."/>
            <person name="Nybo J."/>
            <person name="Theobald S."/>
            <person name="Brandl J."/>
            <person name="Frisvad J.C."/>
            <person name="Nielsen K.F."/>
            <person name="Lyhne E.K."/>
            <person name="Kogle M.E."/>
            <person name="Kuo A."/>
            <person name="Riley R."/>
            <person name="Clum A."/>
            <person name="Nolan M."/>
            <person name="Lipzen A."/>
            <person name="Salamov A."/>
            <person name="Henrissat B."/>
            <person name="Wiebenga A."/>
            <person name="De Vries R.P."/>
            <person name="Grigoriev I.V."/>
            <person name="Mortensen U.H."/>
            <person name="Andersen M.R."/>
            <person name="Baker S.E."/>
        </authorList>
    </citation>
    <scope>NUCLEOTIDE SEQUENCE [LARGE SCALE GENOMIC DNA]</scope>
    <source>
        <strain evidence="7 8">CBS 115572</strain>
    </source>
</reference>
<keyword evidence="8" id="KW-1185">Reference proteome</keyword>
<evidence type="ECO:0000256" key="5">
    <source>
        <dbReference type="ARBA" id="ARBA00023136"/>
    </source>
</evidence>
<evidence type="ECO:0000313" key="7">
    <source>
        <dbReference type="EMBL" id="PWY95494.1"/>
    </source>
</evidence>
<evidence type="ECO:0008006" key="9">
    <source>
        <dbReference type="Google" id="ProtNLM"/>
    </source>
</evidence>
<comment type="subcellular location">
    <subcellularLocation>
        <location evidence="1">Membrane</location>
    </subcellularLocation>
</comment>
<keyword evidence="4 6" id="KW-1133">Transmembrane helix</keyword>
<dbReference type="PANTHER" id="PTHR12668">
    <property type="entry name" value="TRANSMEMBRANE PROTEIN 14, 15"/>
    <property type="match status" value="1"/>
</dbReference>
<comment type="similarity">
    <text evidence="2">Belongs to the TMEM14 family.</text>
</comment>
<evidence type="ECO:0000313" key="8">
    <source>
        <dbReference type="Proteomes" id="UP000246702"/>
    </source>
</evidence>
<dbReference type="InterPro" id="IPR005349">
    <property type="entry name" value="TMEM14"/>
</dbReference>
<dbReference type="Proteomes" id="UP000246702">
    <property type="component" value="Unassembled WGS sequence"/>
</dbReference>
<name>A0A317XAA2_9EURO</name>
<feature type="transmembrane region" description="Helical" evidence="6">
    <location>
        <begin position="82"/>
        <end position="102"/>
    </location>
</feature>
<evidence type="ECO:0000256" key="1">
    <source>
        <dbReference type="ARBA" id="ARBA00004370"/>
    </source>
</evidence>
<dbReference type="InterPro" id="IPR044890">
    <property type="entry name" value="TMEM14_sf"/>
</dbReference>
<accession>A0A317XAA2</accession>
<protein>
    <recommendedName>
        <fullName evidence="9">TMEM14-domain-containing protein</fullName>
    </recommendedName>
</protein>
<dbReference type="EMBL" id="MSFK01000002">
    <property type="protein sequence ID" value="PWY95494.1"/>
    <property type="molecule type" value="Genomic_DNA"/>
</dbReference>
<keyword evidence="3 6" id="KW-0812">Transmembrane</keyword>
<comment type="caution">
    <text evidence="7">The sequence shown here is derived from an EMBL/GenBank/DDBJ whole genome shotgun (WGS) entry which is preliminary data.</text>
</comment>
<evidence type="ECO:0000256" key="2">
    <source>
        <dbReference type="ARBA" id="ARBA00007590"/>
    </source>
</evidence>